<evidence type="ECO:0000313" key="6">
    <source>
        <dbReference type="EMBL" id="OSY89366.1"/>
    </source>
</evidence>
<dbReference type="EMBL" id="LAPZ01000001">
    <property type="protein sequence ID" value="OSY89366.1"/>
    <property type="molecule type" value="Genomic_DNA"/>
</dbReference>
<feature type="domain" description="DinB-like" evidence="5">
    <location>
        <begin position="40"/>
        <end position="174"/>
    </location>
</feature>
<proteinExistence type="inferred from homology"/>
<dbReference type="Gene3D" id="1.20.120.450">
    <property type="entry name" value="dinb family like domain"/>
    <property type="match status" value="1"/>
</dbReference>
<dbReference type="AlphaFoldDB" id="A0A1Y2PFU0"/>
<dbReference type="GO" id="GO:0046872">
    <property type="term" value="F:metal ion binding"/>
    <property type="evidence" value="ECO:0007669"/>
    <property type="project" value="UniProtKB-KW"/>
</dbReference>
<dbReference type="FunCoup" id="A0A1Y2PFU0">
    <property type="interactions" value="1"/>
</dbReference>
<dbReference type="InParanoid" id="A0A1Y2PFU0"/>
<keyword evidence="3 6" id="KW-0378">Hydrolase</keyword>
<evidence type="ECO:0000256" key="2">
    <source>
        <dbReference type="ARBA" id="ARBA00022723"/>
    </source>
</evidence>
<dbReference type="HAMAP" id="MF_01256">
    <property type="entry name" value="YfiT_hydrol"/>
    <property type="match status" value="1"/>
</dbReference>
<dbReference type="GO" id="GO:0016787">
    <property type="term" value="F:hydrolase activity"/>
    <property type="evidence" value="ECO:0007669"/>
    <property type="project" value="UniProtKB-KW"/>
</dbReference>
<accession>A0A1Y2PFU0</accession>
<sequence length="184" mass="21751">MNKEKGRIVNDLRYPIGKPDIPNEITTEVIDKWILTLAEFPTKLEVLVQNLTQDQLDTPYRNGGWTIRQVIHHCADSHHNSYTRFKWTLTEDKPIIKAYYEDRWAELFDSKSAPIQFSINSLKALHAKWVYFLQGLNEEDLNSIFIHPDGNEEVSLKENIGIYAWHCNHHYAHIEHLLIRKNWM</sequence>
<reference evidence="6 7" key="1">
    <citation type="submission" date="2015-03" db="EMBL/GenBank/DDBJ databases">
        <title>Genome sequence of Tenacibaculum sp. S2-2, isolated from intestinal microbiota of sea cucumber, Apostichopus japonicas.</title>
        <authorList>
            <person name="Shao Z."/>
            <person name="Wang L."/>
            <person name="Li X."/>
        </authorList>
    </citation>
    <scope>NUCLEOTIDE SEQUENCE [LARGE SCALE GENOMIC DNA]</scope>
    <source>
        <strain evidence="6 7">S2-2</strain>
    </source>
</reference>
<organism evidence="6 7">
    <name type="scientific">Tenacibaculum holothuriorum</name>
    <dbReference type="NCBI Taxonomy" id="1635173"/>
    <lineage>
        <taxon>Bacteria</taxon>
        <taxon>Pseudomonadati</taxon>
        <taxon>Bacteroidota</taxon>
        <taxon>Flavobacteriia</taxon>
        <taxon>Flavobacteriales</taxon>
        <taxon>Flavobacteriaceae</taxon>
        <taxon>Tenacibaculum</taxon>
    </lineage>
</organism>
<evidence type="ECO:0000313" key="7">
    <source>
        <dbReference type="Proteomes" id="UP000194221"/>
    </source>
</evidence>
<evidence type="ECO:0000256" key="1">
    <source>
        <dbReference type="ARBA" id="ARBA00022490"/>
    </source>
</evidence>
<dbReference type="InterPro" id="IPR024775">
    <property type="entry name" value="DinB-like"/>
</dbReference>
<name>A0A1Y2PFU0_9FLAO</name>
<dbReference type="InterPro" id="IPR034660">
    <property type="entry name" value="DinB/YfiT-like"/>
</dbReference>
<dbReference type="NCBIfam" id="NF009807">
    <property type="entry name" value="PRK13291.1"/>
    <property type="match status" value="1"/>
</dbReference>
<gene>
    <name evidence="6" type="ORF">WH52_01645</name>
</gene>
<protein>
    <submittedName>
        <fullName evidence="6">Hydrolase</fullName>
    </submittedName>
</protein>
<dbReference type="STRING" id="1635173.WH52_01645"/>
<evidence type="ECO:0000256" key="4">
    <source>
        <dbReference type="ARBA" id="ARBA00022833"/>
    </source>
</evidence>
<dbReference type="Proteomes" id="UP000194221">
    <property type="component" value="Unassembled WGS sequence"/>
</dbReference>
<evidence type="ECO:0000256" key="3">
    <source>
        <dbReference type="ARBA" id="ARBA00022801"/>
    </source>
</evidence>
<dbReference type="SUPFAM" id="SSF109854">
    <property type="entry name" value="DinB/YfiT-like putative metalloenzymes"/>
    <property type="match status" value="1"/>
</dbReference>
<keyword evidence="2" id="KW-0479">Metal-binding</keyword>
<evidence type="ECO:0000259" key="5">
    <source>
        <dbReference type="Pfam" id="PF12867"/>
    </source>
</evidence>
<comment type="caution">
    <text evidence="6">The sequence shown here is derived from an EMBL/GenBank/DDBJ whole genome shotgun (WGS) entry which is preliminary data.</text>
</comment>
<keyword evidence="7" id="KW-1185">Reference proteome</keyword>
<dbReference type="Pfam" id="PF12867">
    <property type="entry name" value="DinB_2"/>
    <property type="match status" value="1"/>
</dbReference>
<dbReference type="InterPro" id="IPR023774">
    <property type="entry name" value="Put_metal_dep_hydrolase_YfiT"/>
</dbReference>
<keyword evidence="1" id="KW-0963">Cytoplasm</keyword>
<keyword evidence="4" id="KW-0862">Zinc</keyword>